<evidence type="ECO:0000313" key="4">
    <source>
        <dbReference type="Proteomes" id="UP001144096"/>
    </source>
</evidence>
<sequence length="132" mass="14081">MTTHPRLGEVGTTASPARHLPSPRAPADLHSEVRWRSSEAIVVRVTGEIDTCTAMGLERTVREHLRARPAALRVDMGEVSFFGAAGLRALHRARLLADDAGVHLVVDAGGSLAVQRALDLLDRICAASSSRA</sequence>
<evidence type="ECO:0000259" key="2">
    <source>
        <dbReference type="PROSITE" id="PS50801"/>
    </source>
</evidence>
<dbReference type="PROSITE" id="PS50801">
    <property type="entry name" value="STAS"/>
    <property type="match status" value="1"/>
</dbReference>
<dbReference type="Proteomes" id="UP001144096">
    <property type="component" value="Unassembled WGS sequence"/>
</dbReference>
<dbReference type="InterPro" id="IPR002645">
    <property type="entry name" value="STAS_dom"/>
</dbReference>
<dbReference type="InterPro" id="IPR036513">
    <property type="entry name" value="STAS_dom_sf"/>
</dbReference>
<dbReference type="AlphaFoldDB" id="A0A9X2NBT7"/>
<gene>
    <name evidence="3" type="ORF">M8542_13330</name>
</gene>
<proteinExistence type="predicted"/>
<keyword evidence="4" id="KW-1185">Reference proteome</keyword>
<accession>A0A9X2NBT7</accession>
<comment type="caution">
    <text evidence="3">The sequence shown here is derived from an EMBL/GenBank/DDBJ whole genome shotgun (WGS) entry which is preliminary data.</text>
</comment>
<dbReference type="Pfam" id="PF01740">
    <property type="entry name" value="STAS"/>
    <property type="match status" value="1"/>
</dbReference>
<name>A0A9X2NBT7_9PSEU</name>
<organism evidence="3 4">
    <name type="scientific">Amycolatopsis iheyensis</name>
    <dbReference type="NCBI Taxonomy" id="2945988"/>
    <lineage>
        <taxon>Bacteria</taxon>
        <taxon>Bacillati</taxon>
        <taxon>Actinomycetota</taxon>
        <taxon>Actinomycetes</taxon>
        <taxon>Pseudonocardiales</taxon>
        <taxon>Pseudonocardiaceae</taxon>
        <taxon>Amycolatopsis</taxon>
    </lineage>
</organism>
<dbReference type="CDD" id="cd07043">
    <property type="entry name" value="STAS_anti-anti-sigma_factors"/>
    <property type="match status" value="1"/>
</dbReference>
<dbReference type="SUPFAM" id="SSF52091">
    <property type="entry name" value="SpoIIaa-like"/>
    <property type="match status" value="1"/>
</dbReference>
<dbReference type="RefSeq" id="WP_257920430.1">
    <property type="nucleotide sequence ID" value="NZ_JAMXQV010000006.1"/>
</dbReference>
<evidence type="ECO:0000256" key="1">
    <source>
        <dbReference type="SAM" id="MobiDB-lite"/>
    </source>
</evidence>
<evidence type="ECO:0000313" key="3">
    <source>
        <dbReference type="EMBL" id="MCR6483799.1"/>
    </source>
</evidence>
<feature type="region of interest" description="Disordered" evidence="1">
    <location>
        <begin position="1"/>
        <end position="29"/>
    </location>
</feature>
<protein>
    <submittedName>
        <fullName evidence="3">STAS domain-containing protein</fullName>
    </submittedName>
</protein>
<dbReference type="Gene3D" id="3.30.750.24">
    <property type="entry name" value="STAS domain"/>
    <property type="match status" value="1"/>
</dbReference>
<feature type="domain" description="STAS" evidence="2">
    <location>
        <begin position="41"/>
        <end position="119"/>
    </location>
</feature>
<reference evidence="3" key="1">
    <citation type="submission" date="2022-06" db="EMBL/GenBank/DDBJ databases">
        <title>Amycolatopsis iheyaensis sp. nov., a new species of the genus Amycolatopsis isolated from soil in Iheya island, Japan.</title>
        <authorList>
            <person name="Ngamcharungchit C."/>
            <person name="Kanto H."/>
            <person name="Take A."/>
            <person name="Intra B."/>
            <person name="Matsumoto A."/>
            <person name="Panbangred W."/>
            <person name="Inahashi Y."/>
        </authorList>
    </citation>
    <scope>NUCLEOTIDE SEQUENCE</scope>
    <source>
        <strain evidence="3">OK19-0408</strain>
    </source>
</reference>
<dbReference type="EMBL" id="JAMXQV010000006">
    <property type="protein sequence ID" value="MCR6483799.1"/>
    <property type="molecule type" value="Genomic_DNA"/>
</dbReference>